<evidence type="ECO:0000313" key="1">
    <source>
        <dbReference type="EMBL" id="OQD76290.1"/>
    </source>
</evidence>
<organism evidence="1 2">
    <name type="scientific">Penicillium antarcticum</name>
    <dbReference type="NCBI Taxonomy" id="416450"/>
    <lineage>
        <taxon>Eukaryota</taxon>
        <taxon>Fungi</taxon>
        <taxon>Dikarya</taxon>
        <taxon>Ascomycota</taxon>
        <taxon>Pezizomycotina</taxon>
        <taxon>Eurotiomycetes</taxon>
        <taxon>Eurotiomycetidae</taxon>
        <taxon>Eurotiales</taxon>
        <taxon>Aspergillaceae</taxon>
        <taxon>Penicillium</taxon>
    </lineage>
</organism>
<dbReference type="AlphaFoldDB" id="A0A1V6PGV0"/>
<dbReference type="EMBL" id="MDYN01000127">
    <property type="protein sequence ID" value="OQD76290.1"/>
    <property type="molecule type" value="Genomic_DNA"/>
</dbReference>
<reference evidence="2" key="1">
    <citation type="journal article" date="2017" name="Nat. Microbiol.">
        <title>Global analysis of biosynthetic gene clusters reveals vast potential of secondary metabolite production in Penicillium species.</title>
        <authorList>
            <person name="Nielsen J.C."/>
            <person name="Grijseels S."/>
            <person name="Prigent S."/>
            <person name="Ji B."/>
            <person name="Dainat J."/>
            <person name="Nielsen K.F."/>
            <person name="Frisvad J.C."/>
            <person name="Workman M."/>
            <person name="Nielsen J."/>
        </authorList>
    </citation>
    <scope>NUCLEOTIDE SEQUENCE [LARGE SCALE GENOMIC DNA]</scope>
    <source>
        <strain evidence="2">IBT 31811</strain>
    </source>
</reference>
<sequence length="89" mass="10115">MRFIIWTVGDFLPKGTTLQLWTDSLDATHVTADGFKLFAQVKSTLKPLPKYDKVCSPDDDMSLDLPLLTFWVQQLHTSTCTSICRHIQS</sequence>
<gene>
    <name evidence="1" type="ORF">PENANT_c127G09610</name>
</gene>
<proteinExistence type="predicted"/>
<accession>A0A1V6PGV0</accession>
<keyword evidence="2" id="KW-1185">Reference proteome</keyword>
<name>A0A1V6PGV0_9EURO</name>
<protein>
    <submittedName>
        <fullName evidence="1">Uncharacterized protein</fullName>
    </submittedName>
</protein>
<evidence type="ECO:0000313" key="2">
    <source>
        <dbReference type="Proteomes" id="UP000191672"/>
    </source>
</evidence>
<dbReference type="Proteomes" id="UP000191672">
    <property type="component" value="Unassembled WGS sequence"/>
</dbReference>
<comment type="caution">
    <text evidence="1">The sequence shown here is derived from an EMBL/GenBank/DDBJ whole genome shotgun (WGS) entry which is preliminary data.</text>
</comment>